<name>A0A7C2ZQM3_9CREN</name>
<organism evidence="1">
    <name type="scientific">Ignisphaera aggregans</name>
    <dbReference type="NCBI Taxonomy" id="334771"/>
    <lineage>
        <taxon>Archaea</taxon>
        <taxon>Thermoproteota</taxon>
        <taxon>Thermoprotei</taxon>
        <taxon>Desulfurococcales</taxon>
        <taxon>Desulfurococcaceae</taxon>
        <taxon>Ignisphaera</taxon>
    </lineage>
</organism>
<evidence type="ECO:0008006" key="2">
    <source>
        <dbReference type="Google" id="ProtNLM"/>
    </source>
</evidence>
<proteinExistence type="predicted"/>
<dbReference type="EMBL" id="DSGT01000012">
    <property type="protein sequence ID" value="HEW53424.1"/>
    <property type="molecule type" value="Genomic_DNA"/>
</dbReference>
<accession>A0A7C2ZQM3</accession>
<gene>
    <name evidence="1" type="ORF">ENO77_04625</name>
</gene>
<protein>
    <recommendedName>
        <fullName evidence="2">Universal stress protein</fullName>
    </recommendedName>
</protein>
<comment type="caution">
    <text evidence="1">The sequence shown here is derived from an EMBL/GenBank/DDBJ whole genome shotgun (WGS) entry which is preliminary data.</text>
</comment>
<dbReference type="AlphaFoldDB" id="A0A7C2ZQM3"/>
<reference evidence="1" key="1">
    <citation type="journal article" date="2020" name="mSystems">
        <title>Genome- and Community-Level Interaction Insights into Carbon Utilization and Element Cycling Functions of Hydrothermarchaeota in Hydrothermal Sediment.</title>
        <authorList>
            <person name="Zhou Z."/>
            <person name="Liu Y."/>
            <person name="Xu W."/>
            <person name="Pan J."/>
            <person name="Luo Z.H."/>
            <person name="Li M."/>
        </authorList>
    </citation>
    <scope>NUCLEOTIDE SEQUENCE [LARGE SCALE GENOMIC DNA]</scope>
    <source>
        <strain evidence="1">SpSt-16</strain>
    </source>
</reference>
<sequence>MGAREMICVAISQSSDLSYADKVIAISVHRARTVGSPNINIVFVGMSTSDVFNHRDMFTKYIDIGVKVYIEHSNERVRQIILESCKEVYIPSSDELLHNLLRDVIPSDSVKIQQV</sequence>
<evidence type="ECO:0000313" key="1">
    <source>
        <dbReference type="EMBL" id="HEW53424.1"/>
    </source>
</evidence>